<organism evidence="6 7">
    <name type="scientific">Nitrosococcus oceani C-27</name>
    <dbReference type="NCBI Taxonomy" id="314279"/>
    <lineage>
        <taxon>Bacteria</taxon>
        <taxon>Pseudomonadati</taxon>
        <taxon>Pseudomonadota</taxon>
        <taxon>Gammaproteobacteria</taxon>
        <taxon>Chromatiales</taxon>
        <taxon>Chromatiaceae</taxon>
        <taxon>Nitrosococcus</taxon>
    </lineage>
</organism>
<reference evidence="6 7" key="1">
    <citation type="submission" date="2014-07" db="EMBL/GenBank/DDBJ databases">
        <title>Comparative analysis of Nitrosococcus oceani genome inventories of strains from Pacific and Atlantic gyres.</title>
        <authorList>
            <person name="Lim C.K."/>
            <person name="Wang L."/>
            <person name="Sayavedra-Soto L.A."/>
            <person name="Klotz M.G."/>
        </authorList>
    </citation>
    <scope>NUCLEOTIDE SEQUENCE [LARGE SCALE GENOMIC DNA]</scope>
    <source>
        <strain evidence="6 7">C-27</strain>
    </source>
</reference>
<dbReference type="GO" id="GO:0001073">
    <property type="term" value="F:transcription antitermination factor activity, DNA binding"/>
    <property type="evidence" value="ECO:0007669"/>
    <property type="project" value="UniProtKB-UniRule"/>
</dbReference>
<gene>
    <name evidence="4" type="primary">rfaH</name>
    <name evidence="6" type="ORF">IB75_13210</name>
</gene>
<comment type="subunit">
    <text evidence="4">Interacts with both the nontemplate DNA and the RNA polymerase (RNAP).</text>
</comment>
<evidence type="ECO:0000256" key="2">
    <source>
        <dbReference type="ARBA" id="ARBA00023015"/>
    </source>
</evidence>
<name>A0A0E2Z0K7_9GAMM</name>
<dbReference type="EMBL" id="JPGN01000075">
    <property type="protein sequence ID" value="KFI18736.1"/>
    <property type="molecule type" value="Genomic_DNA"/>
</dbReference>
<dbReference type="GO" id="GO:0003677">
    <property type="term" value="F:DNA binding"/>
    <property type="evidence" value="ECO:0007669"/>
    <property type="project" value="UniProtKB-UniRule"/>
</dbReference>
<dbReference type="OrthoDB" id="9790639at2"/>
<dbReference type="PANTHER" id="PTHR30265">
    <property type="entry name" value="RHO-INTERACTING TRANSCRIPTION TERMINATION FACTOR NUSG"/>
    <property type="match status" value="1"/>
</dbReference>
<sequence length="174" mass="20311">MESSPSSKKFWYLIYCKPRQERLAQENLERQNFETYLPLVRQMRRRAYRRIATVEPLFPRYLFIHLDTEKDNWGSIRSTIGVISLVRFGAQPAHVPDTLIRELQTHEGSDGIQDLASPDFRKGQQVLVEEGLLAGHEGIWLTSNGKKRAHILLEIMGKQIKTEVNENWLKRLEP</sequence>
<evidence type="ECO:0000256" key="1">
    <source>
        <dbReference type="ARBA" id="ARBA00022814"/>
    </source>
</evidence>
<comment type="caution">
    <text evidence="6">The sequence shown here is derived from an EMBL/GenBank/DDBJ whole genome shotgun (WGS) entry which is preliminary data.</text>
</comment>
<dbReference type="Pfam" id="PF02357">
    <property type="entry name" value="NusG"/>
    <property type="match status" value="1"/>
</dbReference>
<dbReference type="NCBIfam" id="NF006534">
    <property type="entry name" value="PRK09014.1"/>
    <property type="match status" value="1"/>
</dbReference>
<evidence type="ECO:0000313" key="6">
    <source>
        <dbReference type="EMBL" id="KFI18736.1"/>
    </source>
</evidence>
<dbReference type="InterPro" id="IPR010215">
    <property type="entry name" value="Transcription_antiterm_RfaH"/>
</dbReference>
<proteinExistence type="inferred from homology"/>
<evidence type="ECO:0000313" key="7">
    <source>
        <dbReference type="Proteomes" id="UP000028839"/>
    </source>
</evidence>
<dbReference type="NCBIfam" id="TIGR01955">
    <property type="entry name" value="RfaH"/>
    <property type="match status" value="1"/>
</dbReference>
<comment type="function">
    <text evidence="4">Enhances distal genes transcription elongation in a specialized subset of operons that encode extracytoplasmic components.</text>
</comment>
<keyword evidence="3 4" id="KW-0804">Transcription</keyword>
<dbReference type="PANTHER" id="PTHR30265:SF7">
    <property type="entry name" value="TRANSCRIPTION ANTITERMINATION PROTEIN RFAH"/>
    <property type="match status" value="1"/>
</dbReference>
<dbReference type="GO" id="GO:0005829">
    <property type="term" value="C:cytosol"/>
    <property type="evidence" value="ECO:0007669"/>
    <property type="project" value="TreeGrafter"/>
</dbReference>
<comment type="similarity">
    <text evidence="4">Belongs to the RfaH family.</text>
</comment>
<dbReference type="SUPFAM" id="SSF50104">
    <property type="entry name" value="Translation proteins SH3-like domain"/>
    <property type="match status" value="1"/>
</dbReference>
<dbReference type="HAMAP" id="MF_00951">
    <property type="entry name" value="RfaH"/>
    <property type="match status" value="1"/>
</dbReference>
<dbReference type="InterPro" id="IPR006645">
    <property type="entry name" value="NGN-like_dom"/>
</dbReference>
<keyword evidence="2 4" id="KW-0805">Transcription regulation</keyword>
<dbReference type="Proteomes" id="UP000028839">
    <property type="component" value="Unassembled WGS sequence"/>
</dbReference>
<evidence type="ECO:0000259" key="5">
    <source>
        <dbReference type="SMART" id="SM00738"/>
    </source>
</evidence>
<feature type="domain" description="NusG-like N-terminal" evidence="5">
    <location>
        <begin position="8"/>
        <end position="107"/>
    </location>
</feature>
<dbReference type="SUPFAM" id="SSF82679">
    <property type="entry name" value="N-utilization substance G protein NusG, N-terminal domain"/>
    <property type="match status" value="1"/>
</dbReference>
<dbReference type="HOGENOM" id="CLU_067287_5_0_6"/>
<dbReference type="CDD" id="cd09892">
    <property type="entry name" value="NGN_SP_RfaH"/>
    <property type="match status" value="1"/>
</dbReference>
<evidence type="ECO:0000256" key="4">
    <source>
        <dbReference type="HAMAP-Rule" id="MF_00951"/>
    </source>
</evidence>
<protein>
    <recommendedName>
        <fullName evidence="4">Transcription antitermination protein RfaH</fullName>
    </recommendedName>
</protein>
<keyword evidence="1 4" id="KW-0889">Transcription antitermination</keyword>
<dbReference type="GO" id="GO:0006354">
    <property type="term" value="P:DNA-templated transcription elongation"/>
    <property type="evidence" value="ECO:0007669"/>
    <property type="project" value="InterPro"/>
</dbReference>
<accession>A0A0E2Z0K7</accession>
<dbReference type="InterPro" id="IPR043425">
    <property type="entry name" value="NusG-like"/>
</dbReference>
<dbReference type="InterPro" id="IPR008991">
    <property type="entry name" value="Translation_prot_SH3-like_sf"/>
</dbReference>
<dbReference type="SMART" id="SM00738">
    <property type="entry name" value="NGN"/>
    <property type="match status" value="1"/>
</dbReference>
<dbReference type="Gene3D" id="3.30.70.940">
    <property type="entry name" value="NusG, N-terminal domain"/>
    <property type="match status" value="1"/>
</dbReference>
<evidence type="ECO:0000256" key="3">
    <source>
        <dbReference type="ARBA" id="ARBA00023163"/>
    </source>
</evidence>
<dbReference type="InterPro" id="IPR036735">
    <property type="entry name" value="NGN_dom_sf"/>
</dbReference>
<dbReference type="AlphaFoldDB" id="A0A0E2Z0K7"/>
<keyword evidence="4" id="KW-0238">DNA-binding</keyword>